<sequence>MENKGRIILRLDSRLLRAVEQMPAHPASNPMIAVIATAASAGPAGEQTPSPKGRRVRYNPTTGVPEEVGPTKSKAASNKVVIIGHGVETQGPSSSGSGSENCPLSASRRRAPSRKAAENLAQLQNAAKPKRVRKPTATKKGPANRRRKGSSAGKAQSKEIAEPASASTAADALLSPPPTLEAEVDDDETISASSSTLPAASQYEDSDDETLPASSPTSSAYMLPPQPGLVDKYVLTNEEHEYALNMLVISRLKMLQQCPGSPASIRNSLADLGIEKWLAERILQRVGFIDPVLFGALLSREYEKLLGALE</sequence>
<organism evidence="2 3">
    <name type="scientific">Orbilia javanica</name>
    <dbReference type="NCBI Taxonomy" id="47235"/>
    <lineage>
        <taxon>Eukaryota</taxon>
        <taxon>Fungi</taxon>
        <taxon>Dikarya</taxon>
        <taxon>Ascomycota</taxon>
        <taxon>Pezizomycotina</taxon>
        <taxon>Orbiliomycetes</taxon>
        <taxon>Orbiliales</taxon>
        <taxon>Orbiliaceae</taxon>
        <taxon>Orbilia</taxon>
    </lineage>
</organism>
<evidence type="ECO:0000256" key="1">
    <source>
        <dbReference type="SAM" id="MobiDB-lite"/>
    </source>
</evidence>
<evidence type="ECO:0000313" key="2">
    <source>
        <dbReference type="EMBL" id="KAK6357395.1"/>
    </source>
</evidence>
<feature type="compositionally biased region" description="Polar residues" evidence="1">
    <location>
        <begin position="190"/>
        <end position="199"/>
    </location>
</feature>
<evidence type="ECO:0000313" key="3">
    <source>
        <dbReference type="Proteomes" id="UP001313282"/>
    </source>
</evidence>
<feature type="compositionally biased region" description="Polar residues" evidence="1">
    <location>
        <begin position="90"/>
        <end position="104"/>
    </location>
</feature>
<name>A0AAN8NA32_9PEZI</name>
<reference evidence="2 3" key="1">
    <citation type="submission" date="2019-10" db="EMBL/GenBank/DDBJ databases">
        <authorList>
            <person name="Palmer J.M."/>
        </authorList>
    </citation>
    <scope>NUCLEOTIDE SEQUENCE [LARGE SCALE GENOMIC DNA]</scope>
    <source>
        <strain evidence="2 3">TWF718</strain>
    </source>
</reference>
<gene>
    <name evidence="2" type="ORF">TWF718_001707</name>
</gene>
<accession>A0AAN8NA32</accession>
<dbReference type="Proteomes" id="UP001313282">
    <property type="component" value="Unassembled WGS sequence"/>
</dbReference>
<protein>
    <submittedName>
        <fullName evidence="2">Uncharacterized protein</fullName>
    </submittedName>
</protein>
<proteinExistence type="predicted"/>
<dbReference type="AlphaFoldDB" id="A0AAN8NA32"/>
<feature type="region of interest" description="Disordered" evidence="1">
    <location>
        <begin position="42"/>
        <end position="223"/>
    </location>
</feature>
<dbReference type="EMBL" id="JAVHNR010000001">
    <property type="protein sequence ID" value="KAK6357395.1"/>
    <property type="molecule type" value="Genomic_DNA"/>
</dbReference>
<feature type="compositionally biased region" description="Basic residues" evidence="1">
    <location>
        <begin position="128"/>
        <end position="149"/>
    </location>
</feature>
<comment type="caution">
    <text evidence="2">The sequence shown here is derived from an EMBL/GenBank/DDBJ whole genome shotgun (WGS) entry which is preliminary data.</text>
</comment>
<feature type="compositionally biased region" description="Low complexity" evidence="1">
    <location>
        <begin position="163"/>
        <end position="174"/>
    </location>
</feature>
<feature type="compositionally biased region" description="Low complexity" evidence="1">
    <location>
        <begin position="118"/>
        <end position="127"/>
    </location>
</feature>
<keyword evidence="3" id="KW-1185">Reference proteome</keyword>